<sequence>MTEKLAFSVCIGNDRALKGRDLSRVRNSILHMTGFLEP</sequence>
<dbReference type="PANTHER" id="PTHR33083:SF49">
    <property type="entry name" value="SENESCENCE REGULATOR"/>
    <property type="match status" value="1"/>
</dbReference>
<accession>A0A9E7FI92</accession>
<name>A0A9E7FI92_9LILI</name>
<dbReference type="InterPro" id="IPR007608">
    <property type="entry name" value="Senescence_reg_S40"/>
</dbReference>
<dbReference type="EMBL" id="CP097506">
    <property type="protein sequence ID" value="URD94428.1"/>
    <property type="molecule type" value="Genomic_DNA"/>
</dbReference>
<evidence type="ECO:0000313" key="2">
    <source>
        <dbReference type="EMBL" id="URD94428.1"/>
    </source>
</evidence>
<dbReference type="OrthoDB" id="672058at2759"/>
<evidence type="ECO:0000313" key="3">
    <source>
        <dbReference type="Proteomes" id="UP001055439"/>
    </source>
</evidence>
<dbReference type="Pfam" id="PF04520">
    <property type="entry name" value="Senescence_reg"/>
    <property type="match status" value="1"/>
</dbReference>
<reference evidence="2" key="1">
    <citation type="submission" date="2022-05" db="EMBL/GenBank/DDBJ databases">
        <title>The Musa troglodytarum L. genome provides insights into the mechanism of non-climacteric behaviour and enrichment of carotenoids.</title>
        <authorList>
            <person name="Wang J."/>
        </authorList>
    </citation>
    <scope>NUCLEOTIDE SEQUENCE</scope>
    <source>
        <tissue evidence="2">Leaf</tissue>
    </source>
</reference>
<dbReference type="AlphaFoldDB" id="A0A9E7FI92"/>
<keyword evidence="3" id="KW-1185">Reference proteome</keyword>
<evidence type="ECO:0000256" key="1">
    <source>
        <dbReference type="ARBA" id="ARBA00034773"/>
    </source>
</evidence>
<gene>
    <name evidence="2" type="ORF">MUK42_31181</name>
</gene>
<proteinExistence type="inferred from homology"/>
<dbReference type="Proteomes" id="UP001055439">
    <property type="component" value="Chromosome 4"/>
</dbReference>
<protein>
    <submittedName>
        <fullName evidence="2">Uncharacterized protein</fullName>
    </submittedName>
</protein>
<comment type="similarity">
    <text evidence="1">Belongs to the senescence regulator S40 family.</text>
</comment>
<dbReference type="GO" id="GO:0010150">
    <property type="term" value="P:leaf senescence"/>
    <property type="evidence" value="ECO:0007669"/>
    <property type="project" value="UniProtKB-ARBA"/>
</dbReference>
<dbReference type="PANTHER" id="PTHR33083">
    <property type="entry name" value="EXPRESSED PROTEIN"/>
    <property type="match status" value="1"/>
</dbReference>
<organism evidence="2 3">
    <name type="scientific">Musa troglodytarum</name>
    <name type="common">fe'i banana</name>
    <dbReference type="NCBI Taxonomy" id="320322"/>
    <lineage>
        <taxon>Eukaryota</taxon>
        <taxon>Viridiplantae</taxon>
        <taxon>Streptophyta</taxon>
        <taxon>Embryophyta</taxon>
        <taxon>Tracheophyta</taxon>
        <taxon>Spermatophyta</taxon>
        <taxon>Magnoliopsida</taxon>
        <taxon>Liliopsida</taxon>
        <taxon>Zingiberales</taxon>
        <taxon>Musaceae</taxon>
        <taxon>Musa</taxon>
    </lineage>
</organism>